<proteinExistence type="predicted"/>
<organism evidence="1">
    <name type="scientific">Timema genevievae</name>
    <name type="common">Walking stick</name>
    <dbReference type="NCBI Taxonomy" id="629358"/>
    <lineage>
        <taxon>Eukaryota</taxon>
        <taxon>Metazoa</taxon>
        <taxon>Ecdysozoa</taxon>
        <taxon>Arthropoda</taxon>
        <taxon>Hexapoda</taxon>
        <taxon>Insecta</taxon>
        <taxon>Pterygota</taxon>
        <taxon>Neoptera</taxon>
        <taxon>Polyneoptera</taxon>
        <taxon>Phasmatodea</taxon>
        <taxon>Timematodea</taxon>
        <taxon>Timematoidea</taxon>
        <taxon>Timematidae</taxon>
        <taxon>Timema</taxon>
    </lineage>
</organism>
<sequence length="88" mass="10703">MNFLNRLIISAQENFYERERKCYQFCRERYFHIPSRVILHVTIDMAQTTLLLLRRNCATDFYRSRKIHRPRLGLNPEPWDPEASTFTP</sequence>
<dbReference type="AlphaFoldDB" id="A0A7R9K7S7"/>
<protein>
    <submittedName>
        <fullName evidence="1">Uncharacterized protein</fullName>
    </submittedName>
</protein>
<accession>A0A7R9K7S7</accession>
<dbReference type="EMBL" id="OE844459">
    <property type="protein sequence ID" value="CAD7605406.1"/>
    <property type="molecule type" value="Genomic_DNA"/>
</dbReference>
<evidence type="ECO:0000313" key="1">
    <source>
        <dbReference type="EMBL" id="CAD7605406.1"/>
    </source>
</evidence>
<name>A0A7R9K7S7_TIMGE</name>
<gene>
    <name evidence="1" type="ORF">TGEB3V08_LOCUS9509</name>
</gene>
<reference evidence="1" key="1">
    <citation type="submission" date="2020-11" db="EMBL/GenBank/DDBJ databases">
        <authorList>
            <person name="Tran Van P."/>
        </authorList>
    </citation>
    <scope>NUCLEOTIDE SEQUENCE</scope>
</reference>